<reference evidence="1" key="2">
    <citation type="submission" date="2023-04" db="EMBL/GenBank/DDBJ databases">
        <authorList>
            <person name="Bruccoleri R.E."/>
            <person name="Oakeley E.J."/>
            <person name="Faust A.-M."/>
            <person name="Dessus-Babus S."/>
            <person name="Altorfer M."/>
            <person name="Burckhardt D."/>
            <person name="Oertli M."/>
            <person name="Naumann U."/>
            <person name="Petersen F."/>
            <person name="Wong J."/>
        </authorList>
    </citation>
    <scope>NUCLEOTIDE SEQUENCE</scope>
    <source>
        <strain evidence="1">GSM-AAB239-AS_SAM_17_03QT</strain>
        <tissue evidence="1">Leaf</tissue>
    </source>
</reference>
<proteinExistence type="predicted"/>
<accession>A0AAX6FUU0</accession>
<sequence>MYESLWNIEYRKGERLGVQAIRTWDNYINKCLNARVISCPRTQVSMLEH</sequence>
<evidence type="ECO:0000313" key="1">
    <source>
        <dbReference type="EMBL" id="KAJ6820164.1"/>
    </source>
</evidence>
<gene>
    <name evidence="1" type="ORF">M6B38_399655</name>
</gene>
<name>A0AAX6FUU0_IRIPA</name>
<protein>
    <submittedName>
        <fullName evidence="1">Uncharacterized protein</fullName>
    </submittedName>
</protein>
<organism evidence="1 2">
    <name type="scientific">Iris pallida</name>
    <name type="common">Sweet iris</name>
    <dbReference type="NCBI Taxonomy" id="29817"/>
    <lineage>
        <taxon>Eukaryota</taxon>
        <taxon>Viridiplantae</taxon>
        <taxon>Streptophyta</taxon>
        <taxon>Embryophyta</taxon>
        <taxon>Tracheophyta</taxon>
        <taxon>Spermatophyta</taxon>
        <taxon>Magnoliopsida</taxon>
        <taxon>Liliopsida</taxon>
        <taxon>Asparagales</taxon>
        <taxon>Iridaceae</taxon>
        <taxon>Iridoideae</taxon>
        <taxon>Irideae</taxon>
        <taxon>Iris</taxon>
    </lineage>
</organism>
<dbReference type="Proteomes" id="UP001140949">
    <property type="component" value="Unassembled WGS sequence"/>
</dbReference>
<reference evidence="1" key="1">
    <citation type="journal article" date="2023" name="GigaByte">
        <title>Genome assembly of the bearded iris, Iris pallida Lam.</title>
        <authorList>
            <person name="Bruccoleri R.E."/>
            <person name="Oakeley E.J."/>
            <person name="Faust A.M.E."/>
            <person name="Altorfer M."/>
            <person name="Dessus-Babus S."/>
            <person name="Burckhardt D."/>
            <person name="Oertli M."/>
            <person name="Naumann U."/>
            <person name="Petersen F."/>
            <person name="Wong J."/>
        </authorList>
    </citation>
    <scope>NUCLEOTIDE SEQUENCE</scope>
    <source>
        <strain evidence="1">GSM-AAB239-AS_SAM_17_03QT</strain>
    </source>
</reference>
<keyword evidence="2" id="KW-1185">Reference proteome</keyword>
<dbReference type="EMBL" id="JANAVB010025798">
    <property type="protein sequence ID" value="KAJ6820164.1"/>
    <property type="molecule type" value="Genomic_DNA"/>
</dbReference>
<comment type="caution">
    <text evidence="1">The sequence shown here is derived from an EMBL/GenBank/DDBJ whole genome shotgun (WGS) entry which is preliminary data.</text>
</comment>
<dbReference type="AlphaFoldDB" id="A0AAX6FUU0"/>
<evidence type="ECO:0000313" key="2">
    <source>
        <dbReference type="Proteomes" id="UP001140949"/>
    </source>
</evidence>